<name>A0ABU9ETG0_LIMFS</name>
<comment type="caution">
    <text evidence="1">The sequence shown here is derived from an EMBL/GenBank/DDBJ whole genome shotgun (WGS) entry which is preliminary data.</text>
</comment>
<accession>A0ABU9ETG0</accession>
<evidence type="ECO:0000313" key="1">
    <source>
        <dbReference type="EMBL" id="MEK9515228.1"/>
    </source>
</evidence>
<dbReference type="Proteomes" id="UP001387447">
    <property type="component" value="Unassembled WGS sequence"/>
</dbReference>
<organism evidence="1 2">
    <name type="scientific">Limnospira fusiformis PMC 851.14</name>
    <dbReference type="NCBI Taxonomy" id="2219512"/>
    <lineage>
        <taxon>Bacteria</taxon>
        <taxon>Bacillati</taxon>
        <taxon>Cyanobacteriota</taxon>
        <taxon>Cyanophyceae</taxon>
        <taxon>Oscillatoriophycideae</taxon>
        <taxon>Oscillatoriales</taxon>
        <taxon>Sirenicapillariaceae</taxon>
        <taxon>Limnospira</taxon>
    </lineage>
</organism>
<proteinExistence type="predicted"/>
<evidence type="ECO:0000313" key="2">
    <source>
        <dbReference type="Proteomes" id="UP001387447"/>
    </source>
</evidence>
<protein>
    <submittedName>
        <fullName evidence="1">Uncharacterized protein</fullName>
    </submittedName>
</protein>
<keyword evidence="2" id="KW-1185">Reference proteome</keyword>
<gene>
    <name evidence="1" type="ORF">AAEJ74_27310</name>
</gene>
<reference evidence="1 2" key="1">
    <citation type="journal article" date="2024" name="Front. Microbiol.">
        <title>Transcriptomic insights into the dominance of two phototrophs throughout the water column of a tropical hypersaline-alkaline crater lake (Dziani Dzaha, Mayotte).</title>
        <authorList>
            <person name="Duperron S."/>
            <person name="Halary S."/>
            <person name="Bouly J.-P."/>
            <person name="Roussel T."/>
            <person name="Hugoni M."/>
            <person name="Bruto M."/>
            <person name="Oger P."/>
            <person name="Duval C."/>
            <person name="Woo A."/>
            <person name="Jezequiel D."/>
            <person name="Ader M."/>
            <person name="Leboulanger C."/>
            <person name="Agogue H."/>
            <person name="Grossi V."/>
            <person name="Trousselier M."/>
            <person name="Bernard C."/>
        </authorList>
    </citation>
    <scope>NUCLEOTIDE SEQUENCE [LARGE SCALE GENOMIC DNA]</scope>
    <source>
        <strain evidence="1 2">PMC 851.14</strain>
    </source>
</reference>
<sequence>MRSTPNQTTLDGYIYAATFSHAVIISQSPRFVNRQSGKLGIIL</sequence>
<dbReference type="EMBL" id="JBBWYZ010000034">
    <property type="protein sequence ID" value="MEK9515228.1"/>
    <property type="molecule type" value="Genomic_DNA"/>
</dbReference>